<proteinExistence type="predicted"/>
<dbReference type="Proteomes" id="UP000507470">
    <property type="component" value="Unassembled WGS sequence"/>
</dbReference>
<sequence length="161" mass="18530">MEEYRLSFLLRSVNDELPSQSNLYMWGLIKDPTCTLCKIKPATLQDVLSSFPVALKDGRYTWRYDSVLKTIASRLDIIRRKKRKLKKNITFANFVKAGESKRQHIKRTWDSCNNNSLADDCRHTAMHDLSRNSSNIAKTTYCALVTGCSGHRKQGRQSGWN</sequence>
<dbReference type="EMBL" id="CACVKT020005993">
    <property type="protein sequence ID" value="CAC5399293.1"/>
    <property type="molecule type" value="Genomic_DNA"/>
</dbReference>
<reference evidence="1 2" key="1">
    <citation type="submission" date="2020-06" db="EMBL/GenBank/DDBJ databases">
        <authorList>
            <person name="Li R."/>
            <person name="Bekaert M."/>
        </authorList>
    </citation>
    <scope>NUCLEOTIDE SEQUENCE [LARGE SCALE GENOMIC DNA]</scope>
    <source>
        <strain evidence="2">wild</strain>
    </source>
</reference>
<protein>
    <submittedName>
        <fullName evidence="1">Uncharacterized protein</fullName>
    </submittedName>
</protein>
<organism evidence="1 2">
    <name type="scientific">Mytilus coruscus</name>
    <name type="common">Sea mussel</name>
    <dbReference type="NCBI Taxonomy" id="42192"/>
    <lineage>
        <taxon>Eukaryota</taxon>
        <taxon>Metazoa</taxon>
        <taxon>Spiralia</taxon>
        <taxon>Lophotrochozoa</taxon>
        <taxon>Mollusca</taxon>
        <taxon>Bivalvia</taxon>
        <taxon>Autobranchia</taxon>
        <taxon>Pteriomorphia</taxon>
        <taxon>Mytilida</taxon>
        <taxon>Mytiloidea</taxon>
        <taxon>Mytilidae</taxon>
        <taxon>Mytilinae</taxon>
        <taxon>Mytilus</taxon>
    </lineage>
</organism>
<accession>A0A6J8CS51</accession>
<gene>
    <name evidence="1" type="ORF">MCOR_33566</name>
</gene>
<keyword evidence="2" id="KW-1185">Reference proteome</keyword>
<evidence type="ECO:0000313" key="2">
    <source>
        <dbReference type="Proteomes" id="UP000507470"/>
    </source>
</evidence>
<evidence type="ECO:0000313" key="1">
    <source>
        <dbReference type="EMBL" id="CAC5399293.1"/>
    </source>
</evidence>
<dbReference type="AlphaFoldDB" id="A0A6J8CS51"/>
<dbReference type="OrthoDB" id="6105566at2759"/>
<name>A0A6J8CS51_MYTCO</name>